<dbReference type="InterPro" id="IPR000471">
    <property type="entry name" value="Interferon_alpha/beta/delta"/>
</dbReference>
<comment type="function">
    <text evidence="1">Has antiviral activities.</text>
</comment>
<reference evidence="10" key="1">
    <citation type="submission" date="2025-08" db="UniProtKB">
        <authorList>
            <consortium name="Ensembl"/>
        </authorList>
    </citation>
    <scope>IDENTIFICATION</scope>
</reference>
<dbReference type="PANTHER" id="PTHR11691">
    <property type="entry name" value="TYPE I INTERFERON"/>
    <property type="match status" value="1"/>
</dbReference>
<dbReference type="Proteomes" id="UP000694403">
    <property type="component" value="Unplaced"/>
</dbReference>
<keyword evidence="4 9" id="KW-0202">Cytokine</keyword>
<evidence type="ECO:0000256" key="5">
    <source>
        <dbReference type="ARBA" id="ARBA00022525"/>
    </source>
</evidence>
<evidence type="ECO:0000256" key="1">
    <source>
        <dbReference type="ARBA" id="ARBA00002718"/>
    </source>
</evidence>
<evidence type="ECO:0000256" key="6">
    <source>
        <dbReference type="ARBA" id="ARBA00022729"/>
    </source>
</evidence>
<keyword evidence="6" id="KW-0732">Signal</keyword>
<dbReference type="PANTHER" id="PTHR11691:SF73">
    <property type="entry name" value="INTERFERON BETA"/>
    <property type="match status" value="1"/>
</dbReference>
<evidence type="ECO:0000313" key="11">
    <source>
        <dbReference type="Proteomes" id="UP000694403"/>
    </source>
</evidence>
<organism evidence="10 11">
    <name type="scientific">Chelydra serpentina</name>
    <name type="common">Snapping turtle</name>
    <name type="synonym">Testudo serpentina</name>
    <dbReference type="NCBI Taxonomy" id="8475"/>
    <lineage>
        <taxon>Eukaryota</taxon>
        <taxon>Metazoa</taxon>
        <taxon>Chordata</taxon>
        <taxon>Craniata</taxon>
        <taxon>Vertebrata</taxon>
        <taxon>Euteleostomi</taxon>
        <taxon>Archelosauria</taxon>
        <taxon>Testudinata</taxon>
        <taxon>Testudines</taxon>
        <taxon>Cryptodira</taxon>
        <taxon>Durocryptodira</taxon>
        <taxon>Americhelydia</taxon>
        <taxon>Chelydroidea</taxon>
        <taxon>Chelydridae</taxon>
        <taxon>Chelydra</taxon>
    </lineage>
</organism>
<name>A0A8C3SEJ7_CHESE</name>
<comment type="subcellular location">
    <subcellularLocation>
        <location evidence="2">Secreted</location>
    </subcellularLocation>
</comment>
<evidence type="ECO:0000256" key="7">
    <source>
        <dbReference type="ARBA" id="ARBA00023118"/>
    </source>
</evidence>
<evidence type="ECO:0000256" key="2">
    <source>
        <dbReference type="ARBA" id="ARBA00004613"/>
    </source>
</evidence>
<dbReference type="GO" id="GO:0005615">
    <property type="term" value="C:extracellular space"/>
    <property type="evidence" value="ECO:0007669"/>
    <property type="project" value="UniProtKB-KW"/>
</dbReference>
<evidence type="ECO:0000256" key="4">
    <source>
        <dbReference type="ARBA" id="ARBA00022514"/>
    </source>
</evidence>
<proteinExistence type="inferred from homology"/>
<accession>A0A8C3SEJ7</accession>
<keyword evidence="7 9" id="KW-0051">Antiviral defense</keyword>
<dbReference type="SMART" id="SM00076">
    <property type="entry name" value="IFabd"/>
    <property type="match status" value="1"/>
</dbReference>
<reference evidence="10" key="2">
    <citation type="submission" date="2025-09" db="UniProtKB">
        <authorList>
            <consortium name="Ensembl"/>
        </authorList>
    </citation>
    <scope>IDENTIFICATION</scope>
</reference>
<evidence type="ECO:0000256" key="3">
    <source>
        <dbReference type="ARBA" id="ARBA00011033"/>
    </source>
</evidence>
<dbReference type="GO" id="GO:0005125">
    <property type="term" value="F:cytokine activity"/>
    <property type="evidence" value="ECO:0007669"/>
    <property type="project" value="UniProtKB-KW"/>
</dbReference>
<protein>
    <submittedName>
        <fullName evidence="10">Uncharacterized protein</fullName>
    </submittedName>
</protein>
<dbReference type="GO" id="GO:0005126">
    <property type="term" value="F:cytokine receptor binding"/>
    <property type="evidence" value="ECO:0007669"/>
    <property type="project" value="InterPro"/>
</dbReference>
<evidence type="ECO:0000313" key="10">
    <source>
        <dbReference type="Ensembl" id="ENSCSRP00000013729.1"/>
    </source>
</evidence>
<keyword evidence="8" id="KW-1015">Disulfide bond</keyword>
<keyword evidence="5" id="KW-0964">Secreted</keyword>
<dbReference type="Ensembl" id="ENSCSRT00000014298.1">
    <property type="protein sequence ID" value="ENSCSRP00000013729.1"/>
    <property type="gene ID" value="ENSCSRG00000010452.1"/>
</dbReference>
<dbReference type="SUPFAM" id="SSF47266">
    <property type="entry name" value="4-helical cytokines"/>
    <property type="match status" value="1"/>
</dbReference>
<sequence length="155" mass="17856">MYGKKLVCMWIQHELTGLCIVMAWSFCRNFPSQCVNERAAFKPTQDVVQLSVSQKENAKVAIQEILQETSNIFSKNLTRSAWDGTSIVRFQSGLYQQIQQLEACGRAQMEVKKNFQGIDAFLKEKQYSLCPWEIICMDISRCFVLIDKLTRTLSN</sequence>
<evidence type="ECO:0000256" key="8">
    <source>
        <dbReference type="ARBA" id="ARBA00023157"/>
    </source>
</evidence>
<evidence type="ECO:0000256" key="9">
    <source>
        <dbReference type="RuleBase" id="RU000436"/>
    </source>
</evidence>
<keyword evidence="11" id="KW-1185">Reference proteome</keyword>
<comment type="similarity">
    <text evidence="3 9">Belongs to the alpha/beta interferon family.</text>
</comment>
<dbReference type="Pfam" id="PF00143">
    <property type="entry name" value="Interferon"/>
    <property type="match status" value="1"/>
</dbReference>
<dbReference type="InterPro" id="IPR009079">
    <property type="entry name" value="4_helix_cytokine-like_core"/>
</dbReference>
<dbReference type="GO" id="GO:0006955">
    <property type="term" value="P:immune response"/>
    <property type="evidence" value="ECO:0007669"/>
    <property type="project" value="UniProtKB-ARBA"/>
</dbReference>
<dbReference type="AlphaFoldDB" id="A0A8C3SEJ7"/>
<dbReference type="Gene3D" id="1.20.1250.10">
    <property type="match status" value="1"/>
</dbReference>
<dbReference type="GO" id="GO:0051607">
    <property type="term" value="P:defense response to virus"/>
    <property type="evidence" value="ECO:0007669"/>
    <property type="project" value="UniProtKB-KW"/>
</dbReference>